<dbReference type="EMBL" id="AOMB01000010">
    <property type="protein sequence ID" value="EMA40637.1"/>
    <property type="molecule type" value="Genomic_DNA"/>
</dbReference>
<keyword evidence="1 4" id="KW-0436">Ligase</keyword>
<dbReference type="GO" id="GO:0042398">
    <property type="term" value="P:modified amino acid biosynthetic process"/>
    <property type="evidence" value="ECO:0007669"/>
    <property type="project" value="InterPro"/>
</dbReference>
<dbReference type="GO" id="GO:0004357">
    <property type="term" value="F:glutamate-cysteine ligase activity"/>
    <property type="evidence" value="ECO:0007669"/>
    <property type="project" value="UniProtKB-UniRule"/>
</dbReference>
<dbReference type="InterPro" id="IPR014746">
    <property type="entry name" value="Gln_synth/guanido_kin_cat_dom"/>
</dbReference>
<evidence type="ECO:0000256" key="2">
    <source>
        <dbReference type="ARBA" id="ARBA00022741"/>
    </source>
</evidence>
<evidence type="ECO:0000256" key="1">
    <source>
        <dbReference type="ARBA" id="ARBA00022598"/>
    </source>
</evidence>
<dbReference type="HAMAP" id="MF_01609">
    <property type="entry name" value="Glu_cys_ligase_2"/>
    <property type="match status" value="1"/>
</dbReference>
<dbReference type="Gene3D" id="3.30.590.20">
    <property type="match status" value="1"/>
</dbReference>
<dbReference type="NCBIfam" id="TIGR02050">
    <property type="entry name" value="gshA_cyan_rel"/>
    <property type="match status" value="1"/>
</dbReference>
<comment type="function">
    <text evidence="4">Catalyzes the synthesis of gamma-glutamylcysteine (gamma-GC), the main low-molecular-weight thiol compound instead of glutathione in halophilic archaea.</text>
</comment>
<keyword evidence="6" id="KW-1185">Reference proteome</keyword>
<evidence type="ECO:0000256" key="3">
    <source>
        <dbReference type="ARBA" id="ARBA00022840"/>
    </source>
</evidence>
<dbReference type="PANTHER" id="PTHR36510:SF1">
    <property type="entry name" value="GLUTAMATE--CYSTEINE LIGASE 2-RELATED"/>
    <property type="match status" value="1"/>
</dbReference>
<name>M0M4A4_9EURY</name>
<comment type="similarity">
    <text evidence="4">Belongs to the glutamate--cysteine ligase type 2 family. YbdK subfamily.</text>
</comment>
<protein>
    <recommendedName>
        <fullName evidence="4">Glutamate--cysteine ligase</fullName>
        <ecNumber evidence="4">6.3.2.2</ecNumber>
    </recommendedName>
    <alternativeName>
        <fullName evidence="4">Gamma-glutamylcysteine synthetase</fullName>
        <shortName evidence="4">GCS</shortName>
        <shortName evidence="4">Gamma-GCS</shortName>
    </alternativeName>
</protein>
<organism evidence="5 6">
    <name type="scientific">Halococcus hamelinensis 100A6</name>
    <dbReference type="NCBI Taxonomy" id="1132509"/>
    <lineage>
        <taxon>Archaea</taxon>
        <taxon>Methanobacteriati</taxon>
        <taxon>Methanobacteriota</taxon>
        <taxon>Stenosarchaea group</taxon>
        <taxon>Halobacteria</taxon>
        <taxon>Halobacteriales</taxon>
        <taxon>Halococcaceae</taxon>
        <taxon>Halococcus</taxon>
    </lineage>
</organism>
<comment type="caution">
    <text evidence="5">The sequence shown here is derived from an EMBL/GenBank/DDBJ whole genome shotgun (WGS) entry which is preliminary data.</text>
</comment>
<dbReference type="PATRIC" id="fig|1132509.6.peg.913"/>
<dbReference type="Pfam" id="PF04107">
    <property type="entry name" value="GCS2"/>
    <property type="match status" value="1"/>
</dbReference>
<accession>M0M4A4</accession>
<evidence type="ECO:0000313" key="6">
    <source>
        <dbReference type="Proteomes" id="UP000011566"/>
    </source>
</evidence>
<reference evidence="5 6" key="1">
    <citation type="journal article" date="2014" name="PLoS Genet.">
        <title>Phylogenetically driven sequencing of extremely halophilic archaea reveals strategies for static and dynamic osmo-response.</title>
        <authorList>
            <person name="Becker E.A."/>
            <person name="Seitzer P.M."/>
            <person name="Tritt A."/>
            <person name="Larsen D."/>
            <person name="Krusor M."/>
            <person name="Yao A.I."/>
            <person name="Wu D."/>
            <person name="Madern D."/>
            <person name="Eisen J.A."/>
            <person name="Darling A.E."/>
            <person name="Facciotti M.T."/>
        </authorList>
    </citation>
    <scope>NUCLEOTIDE SEQUENCE [LARGE SCALE GENOMIC DNA]</scope>
    <source>
        <strain evidence="5 6">100A6</strain>
    </source>
</reference>
<dbReference type="InterPro" id="IPR050141">
    <property type="entry name" value="GCL_type2/YbdK_subfam"/>
</dbReference>
<sequence>MEEEFFAIDGDGYPTGAVDELIADGDPPPVLDGRLDREMFKCIVETKTPVCEDLAAAHDRVVAIREALVEYAADHGFGIAAAGLHPAAHWDRLECTEAPRYYDMRNRIQLPQNRNTTAGLHVHVGVDDPDKATWVANEIRWFLPVMLALSANSPYWRGVDTGLASARTNVFGAIPNTGIPPVFEDFEAFERFERLLIETNSIADRRDLWYDVRLHTGCGTVEVRMPDAQSDVERTLAFVEYVRALVVDLAERYEDGETGRNHRYHTLVENKWRATRNGHEATFIDREEAGTVPLAEVVEHECDRLGIDGIARLLDDESGALRQRRLHREGGLEAVCHGLRVGS</sequence>
<proteinExistence type="inferred from homology"/>
<dbReference type="Proteomes" id="UP000011566">
    <property type="component" value="Unassembled WGS sequence"/>
</dbReference>
<keyword evidence="2 4" id="KW-0547">Nucleotide-binding</keyword>
<dbReference type="EC" id="6.3.2.2" evidence="4"/>
<dbReference type="eggNOG" id="arCOG02722">
    <property type="taxonomic scope" value="Archaea"/>
</dbReference>
<dbReference type="GO" id="GO:0005524">
    <property type="term" value="F:ATP binding"/>
    <property type="evidence" value="ECO:0007669"/>
    <property type="project" value="UniProtKB-KW"/>
</dbReference>
<keyword evidence="3 4" id="KW-0067">ATP-binding</keyword>
<dbReference type="SUPFAM" id="SSF55931">
    <property type="entry name" value="Glutamine synthetase/guanido kinase"/>
    <property type="match status" value="1"/>
</dbReference>
<dbReference type="AlphaFoldDB" id="M0M4A4"/>
<comment type="catalytic activity">
    <reaction evidence="4">
        <text>L-cysteine + L-glutamate + ATP = gamma-L-glutamyl-L-cysteine + ADP + phosphate + H(+)</text>
        <dbReference type="Rhea" id="RHEA:13285"/>
        <dbReference type="ChEBI" id="CHEBI:15378"/>
        <dbReference type="ChEBI" id="CHEBI:29985"/>
        <dbReference type="ChEBI" id="CHEBI:30616"/>
        <dbReference type="ChEBI" id="CHEBI:35235"/>
        <dbReference type="ChEBI" id="CHEBI:43474"/>
        <dbReference type="ChEBI" id="CHEBI:58173"/>
        <dbReference type="ChEBI" id="CHEBI:456216"/>
        <dbReference type="EC" id="6.3.2.2"/>
    </reaction>
</comment>
<dbReference type="NCBIfam" id="NF010045">
    <property type="entry name" value="PRK13518.1"/>
    <property type="match status" value="1"/>
</dbReference>
<evidence type="ECO:0000256" key="4">
    <source>
        <dbReference type="HAMAP-Rule" id="MF_01609"/>
    </source>
</evidence>
<gene>
    <name evidence="4" type="primary">gshA</name>
    <name evidence="5" type="ORF">C447_03926</name>
</gene>
<dbReference type="InterPro" id="IPR011793">
    <property type="entry name" value="YbdK"/>
</dbReference>
<dbReference type="InterPro" id="IPR006336">
    <property type="entry name" value="GCS2"/>
</dbReference>
<evidence type="ECO:0000313" key="5">
    <source>
        <dbReference type="EMBL" id="EMA40637.1"/>
    </source>
</evidence>
<dbReference type="PANTHER" id="PTHR36510">
    <property type="entry name" value="GLUTAMATE--CYSTEINE LIGASE 2-RELATED"/>
    <property type="match status" value="1"/>
</dbReference>